<proteinExistence type="predicted"/>
<evidence type="ECO:0000256" key="6">
    <source>
        <dbReference type="ARBA" id="ARBA00023180"/>
    </source>
</evidence>
<evidence type="ECO:0000256" key="1">
    <source>
        <dbReference type="ARBA" id="ARBA00004609"/>
    </source>
</evidence>
<dbReference type="PANTHER" id="PTHR34992">
    <property type="entry name" value="HYPHAL ANASTAMOSIS-7 PROTEIN"/>
    <property type="match status" value="1"/>
</dbReference>
<dbReference type="InterPro" id="IPR046936">
    <property type="entry name" value="BIM1-like"/>
</dbReference>
<evidence type="ECO:0000256" key="5">
    <source>
        <dbReference type="ARBA" id="ARBA00023136"/>
    </source>
</evidence>
<comment type="subcellular location">
    <subcellularLocation>
        <location evidence="1">Cell membrane</location>
        <topology evidence="1">Lipid-anchor</topology>
        <topology evidence="1">GPI-anchor</topology>
    </subcellularLocation>
</comment>
<evidence type="ECO:0000256" key="8">
    <source>
        <dbReference type="SAM" id="MobiDB-lite"/>
    </source>
</evidence>
<keyword evidence="5 9" id="KW-0472">Membrane</keyword>
<feature type="signal peptide" evidence="10">
    <location>
        <begin position="1"/>
        <end position="22"/>
    </location>
</feature>
<protein>
    <recommendedName>
        <fullName evidence="11">Copper acquisition factor BIM1-like domain-containing protein</fullName>
    </recommendedName>
</protein>
<evidence type="ECO:0000256" key="2">
    <source>
        <dbReference type="ARBA" id="ARBA00022475"/>
    </source>
</evidence>
<evidence type="ECO:0000313" key="13">
    <source>
        <dbReference type="Proteomes" id="UP000235672"/>
    </source>
</evidence>
<sequence>MTFLTMLDKVITLALFVTEALGGFQMNYPESAGYNALTEPNAPCGGAAVNALKSNMTFWDVSGGPIYLTSQYTVTDYLFRATLNSNLTDGWINLLPVLQQNGIGDLCEPSVPVPASFNGQTGILQVIANTTDGFFYQCAVLMFQTSAAPAPQGSCRNGSSVFGEYITDDTGLNMIAGSSVESGGSAMSSISSMSMSMSMTSTASSMSMMSTTMPSSTMASIPASSATTFPNKSNNSLKGGAIAGIVIGVVAAVSFVLLLALFFMRRSRRNAGDGHEKTSSVDTAPRKYAAELSGVEGQPISPAIDSTAGSYPAPWTSTSYHQPQVIKPTDTGTVDSRSTTAASGRISGYSDLSAAAGPTASPTSPASREQLRAEYERVRKQRQRLEEVNALSEREEELERELMKSEL</sequence>
<keyword evidence="9" id="KW-0812">Transmembrane</keyword>
<feature type="transmembrane region" description="Helical" evidence="9">
    <location>
        <begin position="241"/>
        <end position="263"/>
    </location>
</feature>
<keyword evidence="6" id="KW-0325">Glycoprotein</keyword>
<feature type="compositionally biased region" description="Polar residues" evidence="8">
    <location>
        <begin position="330"/>
        <end position="342"/>
    </location>
</feature>
<feature type="compositionally biased region" description="Low complexity" evidence="8">
    <location>
        <begin position="353"/>
        <end position="367"/>
    </location>
</feature>
<organism evidence="12 13">
    <name type="scientific">Hyaloscypha hepaticicola</name>
    <dbReference type="NCBI Taxonomy" id="2082293"/>
    <lineage>
        <taxon>Eukaryota</taxon>
        <taxon>Fungi</taxon>
        <taxon>Dikarya</taxon>
        <taxon>Ascomycota</taxon>
        <taxon>Pezizomycotina</taxon>
        <taxon>Leotiomycetes</taxon>
        <taxon>Helotiales</taxon>
        <taxon>Hyaloscyphaceae</taxon>
        <taxon>Hyaloscypha</taxon>
    </lineage>
</organism>
<accession>A0A2J6PXY0</accession>
<evidence type="ECO:0000259" key="11">
    <source>
        <dbReference type="Pfam" id="PF20238"/>
    </source>
</evidence>
<dbReference type="PANTHER" id="PTHR34992:SF1">
    <property type="entry name" value="COPPER ACQUISITION FACTOR BIM1-LIKE DOMAIN-CONTAINING PROTEIN"/>
    <property type="match status" value="1"/>
</dbReference>
<evidence type="ECO:0000256" key="10">
    <source>
        <dbReference type="SAM" id="SignalP"/>
    </source>
</evidence>
<feature type="chain" id="PRO_5014372591" description="Copper acquisition factor BIM1-like domain-containing protein" evidence="10">
    <location>
        <begin position="23"/>
        <end position="407"/>
    </location>
</feature>
<feature type="domain" description="Copper acquisition factor BIM1-like" evidence="11">
    <location>
        <begin position="22"/>
        <end position="159"/>
    </location>
</feature>
<dbReference type="GO" id="GO:0098552">
    <property type="term" value="C:side of membrane"/>
    <property type="evidence" value="ECO:0007669"/>
    <property type="project" value="UniProtKB-KW"/>
</dbReference>
<dbReference type="AlphaFoldDB" id="A0A2J6PXY0"/>
<gene>
    <name evidence="12" type="ORF">NA56DRAFT_630025</name>
</gene>
<keyword evidence="9" id="KW-1133">Transmembrane helix</keyword>
<dbReference type="CDD" id="cd12087">
    <property type="entry name" value="TM_EGFR-like"/>
    <property type="match status" value="1"/>
</dbReference>
<feature type="region of interest" description="Disordered" evidence="8">
    <location>
        <begin position="294"/>
        <end position="372"/>
    </location>
</feature>
<dbReference type="Proteomes" id="UP000235672">
    <property type="component" value="Unassembled WGS sequence"/>
</dbReference>
<dbReference type="GO" id="GO:0005886">
    <property type="term" value="C:plasma membrane"/>
    <property type="evidence" value="ECO:0007669"/>
    <property type="project" value="UniProtKB-SubCell"/>
</dbReference>
<keyword evidence="13" id="KW-1185">Reference proteome</keyword>
<dbReference type="EMBL" id="KZ613492">
    <property type="protein sequence ID" value="PMD18893.1"/>
    <property type="molecule type" value="Genomic_DNA"/>
</dbReference>
<keyword evidence="4 10" id="KW-0732">Signal</keyword>
<dbReference type="STRING" id="1745343.A0A2J6PXY0"/>
<dbReference type="Pfam" id="PF20238">
    <property type="entry name" value="BIM1-like_dom"/>
    <property type="match status" value="1"/>
</dbReference>
<name>A0A2J6PXY0_9HELO</name>
<evidence type="ECO:0000313" key="12">
    <source>
        <dbReference type="EMBL" id="PMD18893.1"/>
    </source>
</evidence>
<evidence type="ECO:0000256" key="9">
    <source>
        <dbReference type="SAM" id="Phobius"/>
    </source>
</evidence>
<evidence type="ECO:0000256" key="4">
    <source>
        <dbReference type="ARBA" id="ARBA00022729"/>
    </source>
</evidence>
<reference evidence="12 13" key="1">
    <citation type="submission" date="2016-05" db="EMBL/GenBank/DDBJ databases">
        <title>A degradative enzymes factory behind the ericoid mycorrhizal symbiosis.</title>
        <authorList>
            <consortium name="DOE Joint Genome Institute"/>
            <person name="Martino E."/>
            <person name="Morin E."/>
            <person name="Grelet G."/>
            <person name="Kuo A."/>
            <person name="Kohler A."/>
            <person name="Daghino S."/>
            <person name="Barry K."/>
            <person name="Choi C."/>
            <person name="Cichocki N."/>
            <person name="Clum A."/>
            <person name="Copeland A."/>
            <person name="Hainaut M."/>
            <person name="Haridas S."/>
            <person name="Labutti K."/>
            <person name="Lindquist E."/>
            <person name="Lipzen A."/>
            <person name="Khouja H.-R."/>
            <person name="Murat C."/>
            <person name="Ohm R."/>
            <person name="Olson A."/>
            <person name="Spatafora J."/>
            <person name="Veneault-Fourrey C."/>
            <person name="Henrissat B."/>
            <person name="Grigoriev I."/>
            <person name="Martin F."/>
            <person name="Perotto S."/>
        </authorList>
    </citation>
    <scope>NUCLEOTIDE SEQUENCE [LARGE SCALE GENOMIC DNA]</scope>
    <source>
        <strain evidence="12 13">UAMH 7357</strain>
    </source>
</reference>
<dbReference type="CDD" id="cd21176">
    <property type="entry name" value="LPMO_auxiliary-like"/>
    <property type="match status" value="1"/>
</dbReference>
<evidence type="ECO:0000256" key="3">
    <source>
        <dbReference type="ARBA" id="ARBA00022622"/>
    </source>
</evidence>
<dbReference type="OrthoDB" id="2146436at2759"/>
<evidence type="ECO:0000256" key="7">
    <source>
        <dbReference type="ARBA" id="ARBA00023288"/>
    </source>
</evidence>
<keyword evidence="7" id="KW-0449">Lipoprotein</keyword>
<keyword evidence="3" id="KW-0336">GPI-anchor</keyword>
<keyword evidence="2" id="KW-1003">Cell membrane</keyword>
<dbReference type="InterPro" id="IPR046530">
    <property type="entry name" value="BIM1-like_dom"/>
</dbReference>